<dbReference type="AlphaFoldDB" id="A0A8H2K7M9"/>
<feature type="chain" id="PRO_5034308345" evidence="1">
    <location>
        <begin position="22"/>
        <end position="196"/>
    </location>
</feature>
<dbReference type="EMBL" id="VFRA01000001">
    <property type="protein sequence ID" value="TQO20675.1"/>
    <property type="molecule type" value="Genomic_DNA"/>
</dbReference>
<keyword evidence="1" id="KW-0732">Signal</keyword>
<feature type="signal peptide" evidence="1">
    <location>
        <begin position="1"/>
        <end position="21"/>
    </location>
</feature>
<evidence type="ECO:0000313" key="3">
    <source>
        <dbReference type="Proteomes" id="UP000316560"/>
    </source>
</evidence>
<proteinExistence type="predicted"/>
<organism evidence="2 3">
    <name type="scientific">Rhodoglobus vestalii</name>
    <dbReference type="NCBI Taxonomy" id="193384"/>
    <lineage>
        <taxon>Bacteria</taxon>
        <taxon>Bacillati</taxon>
        <taxon>Actinomycetota</taxon>
        <taxon>Actinomycetes</taxon>
        <taxon>Micrococcales</taxon>
        <taxon>Microbacteriaceae</taxon>
        <taxon>Rhodoglobus</taxon>
    </lineage>
</organism>
<sequence>MTKSLWPAVLAAGMVCGTILAAEPNLTVGAQGAREALAASRRPICCCDGCWGAGALPGGRGGHFGADPSHRTAATRRGAGSVTPRVERRALGVLMSEPTAQEAEFPPVSIFCLPPSAHSGCLPGWPQLCRWGDPKNPGPHRRRPSDVRCSTRIGSQQLARGSSSLTCTIYPTGKPGFYNGAGLFAVLSHCRFCIGV</sequence>
<accession>A0A8H2K7M9</accession>
<evidence type="ECO:0000256" key="1">
    <source>
        <dbReference type="SAM" id="SignalP"/>
    </source>
</evidence>
<keyword evidence="3" id="KW-1185">Reference proteome</keyword>
<dbReference type="Proteomes" id="UP000316560">
    <property type="component" value="Unassembled WGS sequence"/>
</dbReference>
<comment type="caution">
    <text evidence="2">The sequence shown here is derived from an EMBL/GenBank/DDBJ whole genome shotgun (WGS) entry which is preliminary data.</text>
</comment>
<name>A0A8H2K7M9_9MICO</name>
<evidence type="ECO:0000313" key="2">
    <source>
        <dbReference type="EMBL" id="TQO20675.1"/>
    </source>
</evidence>
<reference evidence="2 3" key="1">
    <citation type="submission" date="2019-06" db="EMBL/GenBank/DDBJ databases">
        <title>Sequencing the genomes of 1000 actinobacteria strains.</title>
        <authorList>
            <person name="Klenk H.-P."/>
        </authorList>
    </citation>
    <scope>NUCLEOTIDE SEQUENCE [LARGE SCALE GENOMIC DNA]</scope>
    <source>
        <strain evidence="2 3">DSM 21947</strain>
    </source>
</reference>
<gene>
    <name evidence="2" type="ORF">FB472_2321</name>
</gene>
<protein>
    <submittedName>
        <fullName evidence="2">Uncharacterized protein</fullName>
    </submittedName>
</protein>